<organism evidence="2 3">
    <name type="scientific">Ectopseudomonas oleovorans (strain CECT 5344)</name>
    <name type="common">Pseudomonas pseudoalcaligenes</name>
    <dbReference type="NCBI Taxonomy" id="1182590"/>
    <lineage>
        <taxon>Bacteria</taxon>
        <taxon>Pseudomonadati</taxon>
        <taxon>Pseudomonadota</taxon>
        <taxon>Gammaproteobacteria</taxon>
        <taxon>Pseudomonadales</taxon>
        <taxon>Pseudomonadaceae</taxon>
        <taxon>Ectopseudomonas</taxon>
    </lineage>
</organism>
<dbReference type="AlphaFoldDB" id="W6QZW7"/>
<keyword evidence="1" id="KW-0812">Transmembrane</keyword>
<feature type="transmembrane region" description="Helical" evidence="1">
    <location>
        <begin position="81"/>
        <end position="99"/>
    </location>
</feature>
<dbReference type="RefSeq" id="WP_003463609.1">
    <property type="nucleotide sequence ID" value="NZ_HG916826.1"/>
</dbReference>
<evidence type="ECO:0000256" key="1">
    <source>
        <dbReference type="SAM" id="Phobius"/>
    </source>
</evidence>
<feature type="transmembrane region" description="Helical" evidence="1">
    <location>
        <begin position="521"/>
        <end position="543"/>
    </location>
</feature>
<accession>W6QZW7</accession>
<keyword evidence="1" id="KW-0472">Membrane</keyword>
<dbReference type="Proteomes" id="UP000032841">
    <property type="component" value="Chromosome"/>
</dbReference>
<gene>
    <name evidence="2" type="ORF">BN5_3823</name>
</gene>
<evidence type="ECO:0000313" key="3">
    <source>
        <dbReference type="Proteomes" id="UP000032841"/>
    </source>
</evidence>
<sequence length="732" mass="77447">MNSFSQLVLSWMFGRWIFDGDQTEIISDNISDVTPLTIFAAAFSQLGLLMFGVLASWAMFLGIFRLKNNGNFFGAKDGNEAFFYPLRVVVALILVAPVVPVSSAGGVPITLTTGHALIAGVSKMAAEFGDTMQHDAFELMHRHNLFSDPQFRVEVDTGVALDMLNSWKLAAAQLAGFAVFQDPSEEKIVAGLTGEQLALVALRNRWNEVYGNTHPAGSGDAQSQAAEAFLSVAGRSLQIPLIAPTDSLAREVTLGASGLIDSGAVDETIGRELETEGWFCQLGWMSSMTCSEEFAQVKANNSASIEAGIAAAQRQIWIQLVSHALNYAKSVQDGGVTQAEHKEYFEKSINWTAQTADWYSKNVEATIANTLAGDQAERAEPYFDEVKSWGWMLGGTFVLRAASDFSRAASYAEGATSKMMPKSSLSALTGGEVLSKVVEQETLAQIQPGNTGSTTKSLLARVFSLDILKETTGPSIQNIHTIAAWGRSLVGTGIGFFAGGKIAQYMPGLSSMTDGALPKSIGALMIIAGGMIGYVMPLLFAAYGLMGAIGWLVAVATTFFGVTLWSAGFAAPKGEEHTSQMSAKGWNALIFIGLYPALAVGGLAAAIVISAIGLAMVQALAMGMWGMFDPGTAEVGRPLESLGGILVGGLLLVGVIILVSWNVVVTSAQLIMTFPRTVLNMISFSEPGLNPYENSPQNLMGGLAMSARQVLTGAISRAITPSRNPSPPQGGG</sequence>
<feature type="transmembrane region" description="Helical" evidence="1">
    <location>
        <begin position="38"/>
        <end position="60"/>
    </location>
</feature>
<protein>
    <submittedName>
        <fullName evidence="2">Uncharacterized protein</fullName>
    </submittedName>
</protein>
<dbReference type="KEGG" id="ppse:BN5_3823"/>
<reference evidence="2 3" key="1">
    <citation type="submission" date="2013-11" db="EMBL/GenBank/DDBJ databases">
        <title>Complete genome sequence of the cyanide-degrading bacterium Pseudomonas pseudoalcaligenes CECT 5344.</title>
        <authorList>
            <person name="Wibberg D."/>
            <person name="Puehler A."/>
            <person name="Schlueter A."/>
        </authorList>
    </citation>
    <scope>NUCLEOTIDE SEQUENCE [LARGE SCALE GENOMIC DNA]</scope>
    <source>
        <strain evidence="3">CECT 5344</strain>
    </source>
</reference>
<feature type="transmembrane region" description="Helical" evidence="1">
    <location>
        <begin position="549"/>
        <end position="567"/>
    </location>
</feature>
<feature type="transmembrane region" description="Helical" evidence="1">
    <location>
        <begin position="641"/>
        <end position="664"/>
    </location>
</feature>
<keyword evidence="1" id="KW-1133">Transmembrane helix</keyword>
<proteinExistence type="predicted"/>
<name>W6QZW7_ECTO5</name>
<feature type="transmembrane region" description="Helical" evidence="1">
    <location>
        <begin position="588"/>
        <end position="621"/>
    </location>
</feature>
<evidence type="ECO:0000313" key="2">
    <source>
        <dbReference type="EMBL" id="CDM42365.1"/>
    </source>
</evidence>
<dbReference type="OrthoDB" id="6737196at2"/>
<dbReference type="HOGENOM" id="CLU_379413_0_0_6"/>
<dbReference type="EMBL" id="HG916826">
    <property type="protein sequence ID" value="CDM42365.1"/>
    <property type="molecule type" value="Genomic_DNA"/>
</dbReference>